<feature type="region of interest" description="Disordered" evidence="4">
    <location>
        <begin position="1"/>
        <end position="22"/>
    </location>
</feature>
<evidence type="ECO:0000256" key="2">
    <source>
        <dbReference type="ARBA" id="ARBA00022737"/>
    </source>
</evidence>
<organism evidence="5 6">
    <name type="scientific">Chelydra serpentina</name>
    <name type="common">Snapping turtle</name>
    <name type="synonym">Testudo serpentina</name>
    <dbReference type="NCBI Taxonomy" id="8475"/>
    <lineage>
        <taxon>Eukaryota</taxon>
        <taxon>Metazoa</taxon>
        <taxon>Chordata</taxon>
        <taxon>Craniata</taxon>
        <taxon>Vertebrata</taxon>
        <taxon>Euteleostomi</taxon>
        <taxon>Archelosauria</taxon>
        <taxon>Testudinata</taxon>
        <taxon>Testudines</taxon>
        <taxon>Cryptodira</taxon>
        <taxon>Durocryptodira</taxon>
        <taxon>Americhelydia</taxon>
        <taxon>Chelydroidea</taxon>
        <taxon>Chelydridae</taxon>
        <taxon>Chelydra</taxon>
    </lineage>
</organism>
<dbReference type="GO" id="GO:0044545">
    <property type="term" value="C:NSL complex"/>
    <property type="evidence" value="ECO:0007669"/>
    <property type="project" value="TreeGrafter"/>
</dbReference>
<dbReference type="GO" id="GO:0006357">
    <property type="term" value="P:regulation of transcription by RNA polymerase II"/>
    <property type="evidence" value="ECO:0007669"/>
    <property type="project" value="TreeGrafter"/>
</dbReference>
<proteinExistence type="predicted"/>
<keyword evidence="2" id="KW-0677">Repeat</keyword>
<keyword evidence="6" id="KW-1185">Reference proteome</keyword>
<dbReference type="InterPro" id="IPR043449">
    <property type="entry name" value="PHF20-like"/>
</dbReference>
<dbReference type="AlphaFoldDB" id="A0A8T1S9S0"/>
<comment type="subcellular location">
    <subcellularLocation>
        <location evidence="1">Nucleus</location>
    </subcellularLocation>
</comment>
<evidence type="ECO:0000313" key="5">
    <source>
        <dbReference type="EMBL" id="KAG6925676.1"/>
    </source>
</evidence>
<evidence type="ECO:0000256" key="1">
    <source>
        <dbReference type="ARBA" id="ARBA00004123"/>
    </source>
</evidence>
<protein>
    <submittedName>
        <fullName evidence="5">PHD finger protein 20</fullName>
    </submittedName>
</protein>
<dbReference type="PANTHER" id="PTHR15856:SF27">
    <property type="entry name" value="PHD FINGER PROTEIN 20"/>
    <property type="match status" value="1"/>
</dbReference>
<sequence>MDTADGKSLIKGSRGSCAPEAEHPWQGHLKELQLQHKVRECVSKKIPSEEAIEMKLLEKDKEGVVNSQLQWQLNLLAHVESLQDEVTHRMDFIEKELDVLESWLDYTGELEPPEPLARLPQLKHCI</sequence>
<accession>A0A8T1S9S0</accession>
<evidence type="ECO:0000256" key="4">
    <source>
        <dbReference type="SAM" id="MobiDB-lite"/>
    </source>
</evidence>
<dbReference type="Proteomes" id="UP000765507">
    <property type="component" value="Unassembled WGS sequence"/>
</dbReference>
<feature type="non-terminal residue" evidence="5">
    <location>
        <position position="126"/>
    </location>
</feature>
<evidence type="ECO:0000256" key="3">
    <source>
        <dbReference type="ARBA" id="ARBA00023242"/>
    </source>
</evidence>
<dbReference type="OrthoDB" id="161570at2759"/>
<evidence type="ECO:0000313" key="6">
    <source>
        <dbReference type="Proteomes" id="UP000765507"/>
    </source>
</evidence>
<dbReference type="PANTHER" id="PTHR15856">
    <property type="entry name" value="PHD FINGER PROTEIN 20-RELATED"/>
    <property type="match status" value="1"/>
</dbReference>
<gene>
    <name evidence="5" type="ORF">G0U57_013641</name>
</gene>
<dbReference type="GO" id="GO:0071339">
    <property type="term" value="C:MLL1 complex"/>
    <property type="evidence" value="ECO:0007669"/>
    <property type="project" value="TreeGrafter"/>
</dbReference>
<keyword evidence="3" id="KW-0539">Nucleus</keyword>
<reference evidence="5 6" key="1">
    <citation type="journal article" date="2020" name="G3 (Bethesda)">
        <title>Draft Genome of the Common Snapping Turtle, Chelydra serpentina, a Model for Phenotypic Plasticity in Reptiles.</title>
        <authorList>
            <person name="Das D."/>
            <person name="Singh S.K."/>
            <person name="Bierstedt J."/>
            <person name="Erickson A."/>
            <person name="Galli G.L.J."/>
            <person name="Crossley D.A. 2nd"/>
            <person name="Rhen T."/>
        </authorList>
    </citation>
    <scope>NUCLEOTIDE SEQUENCE [LARGE SCALE GENOMIC DNA]</scope>
    <source>
        <strain evidence="5">KW</strain>
    </source>
</reference>
<dbReference type="EMBL" id="JAHGAV010000386">
    <property type="protein sequence ID" value="KAG6925676.1"/>
    <property type="molecule type" value="Genomic_DNA"/>
</dbReference>
<comment type="caution">
    <text evidence="5">The sequence shown here is derived from an EMBL/GenBank/DDBJ whole genome shotgun (WGS) entry which is preliminary data.</text>
</comment>
<name>A0A8T1S9S0_CHESE</name>